<reference evidence="3" key="1">
    <citation type="submission" date="2018-02" db="EMBL/GenBank/DDBJ databases">
        <title>Genome sequencing of Solimonas sp. HR-BB.</title>
        <authorList>
            <person name="Lee Y."/>
            <person name="Jeon C.O."/>
        </authorList>
    </citation>
    <scope>NUCLEOTIDE SEQUENCE [LARGE SCALE GENOMIC DNA]</scope>
    <source>
        <strain evidence="3">HR-E</strain>
    </source>
</reference>
<evidence type="ECO:0000313" key="3">
    <source>
        <dbReference type="Proteomes" id="UP000243900"/>
    </source>
</evidence>
<feature type="non-terminal residue" evidence="2">
    <location>
        <position position="1"/>
    </location>
</feature>
<protein>
    <submittedName>
        <fullName evidence="2">Twin-arginine translocation pathway signal protein</fullName>
    </submittedName>
</protein>
<dbReference type="Pfam" id="PF04366">
    <property type="entry name" value="Ysc84"/>
    <property type="match status" value="1"/>
</dbReference>
<comment type="caution">
    <text evidence="2">The sequence shown here is derived from an EMBL/GenBank/DDBJ whole genome shotgun (WGS) entry which is preliminary data.</text>
</comment>
<sequence length="100" mass="10527">KGGQTSGYYNSVSASWGLQAGAQSYGYVLFLMNDKAVSHLDRSKGWEIGAGPTVVVVNDGVAKSLSSTTLTGDAYAFAFDQQGLMASLSIEGSKISRIQR</sequence>
<evidence type="ECO:0000259" key="1">
    <source>
        <dbReference type="Pfam" id="PF04366"/>
    </source>
</evidence>
<dbReference type="Proteomes" id="UP000243900">
    <property type="component" value="Unassembled WGS sequence"/>
</dbReference>
<organism evidence="2 3">
    <name type="scientific">Amnimonas aquatica</name>
    <dbReference type="NCBI Taxonomy" id="2094561"/>
    <lineage>
        <taxon>Bacteria</taxon>
        <taxon>Pseudomonadati</taxon>
        <taxon>Pseudomonadota</taxon>
        <taxon>Gammaproteobacteria</taxon>
        <taxon>Moraxellales</taxon>
        <taxon>Moraxellaceae</taxon>
        <taxon>Amnimonas</taxon>
    </lineage>
</organism>
<evidence type="ECO:0000313" key="2">
    <source>
        <dbReference type="EMBL" id="PQA33709.1"/>
    </source>
</evidence>
<dbReference type="InterPro" id="IPR007461">
    <property type="entry name" value="Ysc84_actin-binding"/>
</dbReference>
<gene>
    <name evidence="2" type="ORF">C5O18_08520</name>
</gene>
<dbReference type="EMBL" id="PTQZ01000241">
    <property type="protein sequence ID" value="PQA33709.1"/>
    <property type="molecule type" value="Genomic_DNA"/>
</dbReference>
<keyword evidence="3" id="KW-1185">Reference proteome</keyword>
<name>A0A2P6AQY0_9GAMM</name>
<feature type="domain" description="Ysc84 actin-binding" evidence="1">
    <location>
        <begin position="13"/>
        <end position="96"/>
    </location>
</feature>
<dbReference type="RefSeq" id="WP_241146797.1">
    <property type="nucleotide sequence ID" value="NZ_PTQZ01000241.1"/>
</dbReference>
<dbReference type="AlphaFoldDB" id="A0A2P6AQY0"/>
<accession>A0A2P6AQY0</accession>
<proteinExistence type="predicted"/>